<feature type="transmembrane region" description="Helical" evidence="7">
    <location>
        <begin position="408"/>
        <end position="425"/>
    </location>
</feature>
<dbReference type="Gene3D" id="1.20.1250.20">
    <property type="entry name" value="MFS general substrate transporter like domains"/>
    <property type="match status" value="1"/>
</dbReference>
<evidence type="ECO:0000256" key="7">
    <source>
        <dbReference type="SAM" id="Phobius"/>
    </source>
</evidence>
<evidence type="ECO:0000256" key="3">
    <source>
        <dbReference type="ARBA" id="ARBA00022692"/>
    </source>
</evidence>
<gene>
    <name evidence="9" type="ORF">GCG54_00010471</name>
</gene>
<keyword evidence="3 7" id="KW-0812">Transmembrane</keyword>
<feature type="transmembrane region" description="Helical" evidence="7">
    <location>
        <begin position="136"/>
        <end position="155"/>
    </location>
</feature>
<proteinExistence type="predicted"/>
<feature type="transmembrane region" description="Helical" evidence="7">
    <location>
        <begin position="241"/>
        <end position="260"/>
    </location>
</feature>
<dbReference type="RefSeq" id="XP_045264353.1">
    <property type="nucleotide sequence ID" value="XM_045410394.1"/>
</dbReference>
<dbReference type="PROSITE" id="PS00216">
    <property type="entry name" value="SUGAR_TRANSPORT_1"/>
    <property type="match status" value="1"/>
</dbReference>
<dbReference type="Pfam" id="PF07690">
    <property type="entry name" value="MFS_1"/>
    <property type="match status" value="1"/>
</dbReference>
<dbReference type="CDD" id="cd17316">
    <property type="entry name" value="MFS_SV2_like"/>
    <property type="match status" value="1"/>
</dbReference>
<feature type="transmembrane region" description="Helical" evidence="7">
    <location>
        <begin position="495"/>
        <end position="514"/>
    </location>
</feature>
<feature type="transmembrane region" description="Helical" evidence="7">
    <location>
        <begin position="464"/>
        <end position="483"/>
    </location>
</feature>
<dbReference type="AlphaFoldDB" id="A0A8H4CJW3"/>
<dbReference type="PROSITE" id="PS50850">
    <property type="entry name" value="MFS"/>
    <property type="match status" value="1"/>
</dbReference>
<dbReference type="InterPro" id="IPR011701">
    <property type="entry name" value="MFS"/>
</dbReference>
<dbReference type="InterPro" id="IPR020846">
    <property type="entry name" value="MFS_dom"/>
</dbReference>
<feature type="transmembrane region" description="Helical" evidence="7">
    <location>
        <begin position="161"/>
        <end position="183"/>
    </location>
</feature>
<dbReference type="PANTHER" id="PTHR23511:SF4">
    <property type="entry name" value="MAJOR FACILITATOR SUPERFAMILY (MFS) PROFILE DOMAIN-CONTAINING PROTEIN"/>
    <property type="match status" value="1"/>
</dbReference>
<protein>
    <submittedName>
        <fullName evidence="9">Putative MFS-type transporter PB1E7.08c</fullName>
    </submittedName>
</protein>
<comment type="caution">
    <text evidence="9">The sequence shown here is derived from an EMBL/GenBank/DDBJ whole genome shotgun (WGS) entry which is preliminary data.</text>
</comment>
<evidence type="ECO:0000256" key="1">
    <source>
        <dbReference type="ARBA" id="ARBA00004141"/>
    </source>
</evidence>
<evidence type="ECO:0000256" key="6">
    <source>
        <dbReference type="SAM" id="MobiDB-lite"/>
    </source>
</evidence>
<evidence type="ECO:0000256" key="2">
    <source>
        <dbReference type="ARBA" id="ARBA00022448"/>
    </source>
</evidence>
<name>A0A8H4CJW3_COLGL</name>
<keyword evidence="4 7" id="KW-1133">Transmembrane helix</keyword>
<reference evidence="9" key="2">
    <citation type="submission" date="2020-03" db="EMBL/GenBank/DDBJ databases">
        <authorList>
            <person name="Fu F.-F."/>
            <person name="Chen J."/>
        </authorList>
    </citation>
    <scope>NUCLEOTIDE SEQUENCE</scope>
    <source>
        <strain evidence="9">Lc1</strain>
    </source>
</reference>
<organism evidence="9 10">
    <name type="scientific">Colletotrichum gloeosporioides</name>
    <name type="common">Anthracnose fungus</name>
    <name type="synonym">Glomerella cingulata</name>
    <dbReference type="NCBI Taxonomy" id="474922"/>
    <lineage>
        <taxon>Eukaryota</taxon>
        <taxon>Fungi</taxon>
        <taxon>Dikarya</taxon>
        <taxon>Ascomycota</taxon>
        <taxon>Pezizomycotina</taxon>
        <taxon>Sordariomycetes</taxon>
        <taxon>Hypocreomycetidae</taxon>
        <taxon>Glomerellales</taxon>
        <taxon>Glomerellaceae</taxon>
        <taxon>Colletotrichum</taxon>
        <taxon>Colletotrichum gloeosporioides species complex</taxon>
    </lineage>
</organism>
<dbReference type="InterPro" id="IPR005829">
    <property type="entry name" value="Sugar_transporter_CS"/>
</dbReference>
<dbReference type="GO" id="GO:0016020">
    <property type="term" value="C:membrane"/>
    <property type="evidence" value="ECO:0007669"/>
    <property type="project" value="UniProtKB-SubCell"/>
</dbReference>
<feature type="transmembrane region" description="Helical" evidence="7">
    <location>
        <begin position="195"/>
        <end position="221"/>
    </location>
</feature>
<feature type="compositionally biased region" description="Basic and acidic residues" evidence="6">
    <location>
        <begin position="1"/>
        <end position="22"/>
    </location>
</feature>
<feature type="region of interest" description="Disordered" evidence="6">
    <location>
        <begin position="1"/>
        <end position="24"/>
    </location>
</feature>
<feature type="transmembrane region" description="Helical" evidence="7">
    <location>
        <begin position="111"/>
        <end position="129"/>
    </location>
</feature>
<keyword evidence="5 7" id="KW-0472">Membrane</keyword>
<keyword evidence="10" id="KW-1185">Reference proteome</keyword>
<dbReference type="SUPFAM" id="SSF103473">
    <property type="entry name" value="MFS general substrate transporter"/>
    <property type="match status" value="1"/>
</dbReference>
<evidence type="ECO:0000313" key="9">
    <source>
        <dbReference type="EMBL" id="KAF3805194.1"/>
    </source>
</evidence>
<accession>A0A8H4CJW3</accession>
<feature type="transmembrane region" description="Helical" evidence="7">
    <location>
        <begin position="379"/>
        <end position="396"/>
    </location>
</feature>
<dbReference type="PANTHER" id="PTHR23511">
    <property type="entry name" value="SYNAPTIC VESICLE GLYCOPROTEIN 2"/>
    <property type="match status" value="1"/>
</dbReference>
<feature type="transmembrane region" description="Helical" evidence="7">
    <location>
        <begin position="73"/>
        <end position="99"/>
    </location>
</feature>
<dbReference type="GeneID" id="69017599"/>
<feature type="transmembrane region" description="Helical" evidence="7">
    <location>
        <begin position="334"/>
        <end position="359"/>
    </location>
</feature>
<keyword evidence="2" id="KW-0813">Transport</keyword>
<evidence type="ECO:0000259" key="8">
    <source>
        <dbReference type="PROSITE" id="PS50850"/>
    </source>
</evidence>
<dbReference type="GO" id="GO:0022857">
    <property type="term" value="F:transmembrane transporter activity"/>
    <property type="evidence" value="ECO:0007669"/>
    <property type="project" value="InterPro"/>
</dbReference>
<dbReference type="InterPro" id="IPR036259">
    <property type="entry name" value="MFS_trans_sf"/>
</dbReference>
<sequence length="519" mass="56521">MDTHTHRKSVDDEPVEKVDDLGKPIAPIPSNGRGTTVEYTSSTTHALSEVEINLRVIDEAVEAIGFGRFQWQLALSCGFGFLADQMLLVSISLVGPLLIPEFAPKRSTLLPASNYAGLFIGAVLMGLLADNIGRRIVWQLSIFGISVATMLAASSPNWAAINVWVAVCGFFGGGNLAIDLTILAENIPQRWSFMLAGLACVWGLGNTITGIFGWAFVVPFSCPQDATPDTCPKSANMGWRYLYILLGGLCLVMSIVRTLVLRTHESPRWLVTCGRIDEGVDVINRISAMNNSTYTISADQFIRTGSTEEVKTMSFGENIHRAGRLFKGRTQIRLMICLTMLWMLVGIAYPLFTIFLPYYLRAHGADLGDSSNYTTYRDWTISSVVGIFGPILSTWMVSNKWLRSRKSLVFTGAACAAFAGAFTSVKNPAENLAFSSMVNFWLNAMYAIIYAYTPQALNVENRGLGNGLLMAVGRFASLIAPFIATYSDVTTSAPIWVACACFAAIGLIGLVLPVDTVPF</sequence>
<feature type="transmembrane region" description="Helical" evidence="7">
    <location>
        <begin position="431"/>
        <end position="452"/>
    </location>
</feature>
<comment type="subcellular location">
    <subcellularLocation>
        <location evidence="1">Membrane</location>
        <topology evidence="1">Multi-pass membrane protein</topology>
    </subcellularLocation>
</comment>
<dbReference type="EMBL" id="WVTB01000046">
    <property type="protein sequence ID" value="KAF3805194.1"/>
    <property type="molecule type" value="Genomic_DNA"/>
</dbReference>
<evidence type="ECO:0000313" key="10">
    <source>
        <dbReference type="Proteomes" id="UP000613401"/>
    </source>
</evidence>
<feature type="domain" description="Major facilitator superfamily (MFS) profile" evidence="8">
    <location>
        <begin position="73"/>
        <end position="519"/>
    </location>
</feature>
<reference evidence="9" key="1">
    <citation type="journal article" date="2020" name="Phytopathology">
        <title>Genome sequence and comparative analysis of Colletotrichum gloeosporioides isolated from Liriodendron leaves.</title>
        <authorList>
            <person name="Fu F.F."/>
            <person name="Hao Z."/>
            <person name="Wang P."/>
            <person name="Lu Y."/>
            <person name="Xue L.J."/>
            <person name="Wei G."/>
            <person name="Tian Y."/>
            <person name="Baishi H."/>
            <person name="Xu H."/>
            <person name="Shi J."/>
            <person name="Cheng T."/>
            <person name="Wang G."/>
            <person name="Yi Y."/>
            <person name="Chen J."/>
        </authorList>
    </citation>
    <scope>NUCLEOTIDE SEQUENCE</scope>
    <source>
        <strain evidence="9">Lc1</strain>
    </source>
</reference>
<evidence type="ECO:0000256" key="4">
    <source>
        <dbReference type="ARBA" id="ARBA00022989"/>
    </source>
</evidence>
<evidence type="ECO:0000256" key="5">
    <source>
        <dbReference type="ARBA" id="ARBA00023136"/>
    </source>
</evidence>
<dbReference type="Proteomes" id="UP000613401">
    <property type="component" value="Unassembled WGS sequence"/>
</dbReference>